<dbReference type="GO" id="GO:0020037">
    <property type="term" value="F:heme binding"/>
    <property type="evidence" value="ECO:0007669"/>
    <property type="project" value="InterPro"/>
</dbReference>
<evidence type="ECO:0000256" key="4">
    <source>
        <dbReference type="ARBA" id="ARBA00010617"/>
    </source>
</evidence>
<evidence type="ECO:0000256" key="10">
    <source>
        <dbReference type="ARBA" id="ARBA00023002"/>
    </source>
</evidence>
<dbReference type="GeneID" id="111109812"/>
<dbReference type="GO" id="GO:0042448">
    <property type="term" value="P:progesterone metabolic process"/>
    <property type="evidence" value="ECO:0007669"/>
    <property type="project" value="TreeGrafter"/>
</dbReference>
<evidence type="ECO:0000256" key="3">
    <source>
        <dbReference type="ARBA" id="ARBA00004406"/>
    </source>
</evidence>
<keyword evidence="16" id="KW-1133">Transmembrane helix</keyword>
<evidence type="ECO:0000313" key="18">
    <source>
        <dbReference type="RefSeq" id="XP_022301759.1"/>
    </source>
</evidence>
<proteinExistence type="inferred from homology"/>
<dbReference type="PANTHER" id="PTHR24289">
    <property type="entry name" value="STEROID 17-ALPHA-HYDROXYLASE/17,20 LYASE"/>
    <property type="match status" value="1"/>
</dbReference>
<evidence type="ECO:0000256" key="9">
    <source>
        <dbReference type="ARBA" id="ARBA00022848"/>
    </source>
</evidence>
<evidence type="ECO:0000313" key="17">
    <source>
        <dbReference type="Proteomes" id="UP000694844"/>
    </source>
</evidence>
<comment type="subcellular location">
    <subcellularLocation>
        <location evidence="3">Endoplasmic reticulum membrane</location>
        <topology evidence="3">Peripheral membrane protein</topology>
    </subcellularLocation>
    <subcellularLocation>
        <location evidence="2">Microsome membrane</location>
        <topology evidence="2">Peripheral membrane protein</topology>
    </subcellularLocation>
</comment>
<evidence type="ECO:0000256" key="5">
    <source>
        <dbReference type="ARBA" id="ARBA00012109"/>
    </source>
</evidence>
<evidence type="ECO:0000256" key="13">
    <source>
        <dbReference type="ARBA" id="ARBA00023136"/>
    </source>
</evidence>
<dbReference type="GO" id="GO:0042446">
    <property type="term" value="P:hormone biosynthetic process"/>
    <property type="evidence" value="ECO:0007669"/>
    <property type="project" value="TreeGrafter"/>
</dbReference>
<dbReference type="InterPro" id="IPR036396">
    <property type="entry name" value="Cyt_P450_sf"/>
</dbReference>
<accession>A0A8B8BG32</accession>
<feature type="binding site" description="axial binding residue" evidence="14">
    <location>
        <position position="454"/>
    </location>
    <ligand>
        <name>heme</name>
        <dbReference type="ChEBI" id="CHEBI:30413"/>
    </ligand>
    <ligandPart>
        <name>Fe</name>
        <dbReference type="ChEBI" id="CHEBI:18248"/>
    </ligandPart>
</feature>
<evidence type="ECO:0000256" key="15">
    <source>
        <dbReference type="RuleBase" id="RU000461"/>
    </source>
</evidence>
<keyword evidence="16" id="KW-0812">Transmembrane</keyword>
<keyword evidence="7 14" id="KW-0479">Metal-binding</keyword>
<comment type="cofactor">
    <cofactor evidence="1 14">
        <name>heme</name>
        <dbReference type="ChEBI" id="CHEBI:30413"/>
    </cofactor>
</comment>
<evidence type="ECO:0000256" key="12">
    <source>
        <dbReference type="ARBA" id="ARBA00023033"/>
    </source>
</evidence>
<keyword evidence="8" id="KW-0256">Endoplasmic reticulum</keyword>
<name>A0A8B8BG32_CRAVI</name>
<evidence type="ECO:0000256" key="6">
    <source>
        <dbReference type="ARBA" id="ARBA00022617"/>
    </source>
</evidence>
<dbReference type="PANTHER" id="PTHR24289:SF21">
    <property type="entry name" value="CYTOCHROME P450 1A"/>
    <property type="match status" value="1"/>
</dbReference>
<keyword evidence="11 14" id="KW-0408">Iron</keyword>
<dbReference type="Proteomes" id="UP000694844">
    <property type="component" value="Chromosome 8"/>
</dbReference>
<dbReference type="InterPro" id="IPR017972">
    <property type="entry name" value="Cyt_P450_CS"/>
</dbReference>
<keyword evidence="17" id="KW-1185">Reference proteome</keyword>
<evidence type="ECO:0000256" key="1">
    <source>
        <dbReference type="ARBA" id="ARBA00001971"/>
    </source>
</evidence>
<evidence type="ECO:0000256" key="8">
    <source>
        <dbReference type="ARBA" id="ARBA00022824"/>
    </source>
</evidence>
<dbReference type="RefSeq" id="XP_022301759.1">
    <property type="nucleotide sequence ID" value="XM_022446051.1"/>
</dbReference>
<dbReference type="FunFam" id="1.10.630.10:FF:000238">
    <property type="entry name" value="Cytochrome P450 2A6"/>
    <property type="match status" value="1"/>
</dbReference>
<dbReference type="InterPro" id="IPR001128">
    <property type="entry name" value="Cyt_P450"/>
</dbReference>
<keyword evidence="9" id="KW-0492">Microsome</keyword>
<dbReference type="PROSITE" id="PS00086">
    <property type="entry name" value="CYTOCHROME_P450"/>
    <property type="match status" value="1"/>
</dbReference>
<keyword evidence="10 15" id="KW-0560">Oxidoreductase</keyword>
<protein>
    <recommendedName>
        <fullName evidence="5">unspecific monooxygenase</fullName>
        <ecNumber evidence="5">1.14.14.1</ecNumber>
    </recommendedName>
</protein>
<evidence type="ECO:0000256" key="7">
    <source>
        <dbReference type="ARBA" id="ARBA00022723"/>
    </source>
</evidence>
<evidence type="ECO:0000256" key="11">
    <source>
        <dbReference type="ARBA" id="ARBA00023004"/>
    </source>
</evidence>
<dbReference type="InterPro" id="IPR002401">
    <property type="entry name" value="Cyt_P450_E_grp-I"/>
</dbReference>
<evidence type="ECO:0000256" key="16">
    <source>
        <dbReference type="SAM" id="Phobius"/>
    </source>
</evidence>
<comment type="similarity">
    <text evidence="4 15">Belongs to the cytochrome P450 family.</text>
</comment>
<keyword evidence="13 16" id="KW-0472">Membrane</keyword>
<dbReference type="GO" id="GO:0005789">
    <property type="term" value="C:endoplasmic reticulum membrane"/>
    <property type="evidence" value="ECO:0007669"/>
    <property type="project" value="UniProtKB-SubCell"/>
</dbReference>
<dbReference type="OrthoDB" id="1055148at2759"/>
<dbReference type="PRINTS" id="PR00385">
    <property type="entry name" value="P450"/>
</dbReference>
<reference evidence="18" key="1">
    <citation type="submission" date="2025-08" db="UniProtKB">
        <authorList>
            <consortium name="RefSeq"/>
        </authorList>
    </citation>
    <scope>IDENTIFICATION</scope>
    <source>
        <tissue evidence="18">Whole sample</tissue>
    </source>
</reference>
<dbReference type="SUPFAM" id="SSF48264">
    <property type="entry name" value="Cytochrome P450"/>
    <property type="match status" value="1"/>
</dbReference>
<dbReference type="KEGG" id="cvn:111109812"/>
<feature type="transmembrane region" description="Helical" evidence="16">
    <location>
        <begin position="21"/>
        <end position="39"/>
    </location>
</feature>
<keyword evidence="12 15" id="KW-0503">Monooxygenase</keyword>
<dbReference type="AlphaFoldDB" id="A0A8B8BG32"/>
<evidence type="ECO:0000256" key="14">
    <source>
        <dbReference type="PIRSR" id="PIRSR602401-1"/>
    </source>
</evidence>
<organism evidence="17 18">
    <name type="scientific">Crassostrea virginica</name>
    <name type="common">Eastern oyster</name>
    <dbReference type="NCBI Taxonomy" id="6565"/>
    <lineage>
        <taxon>Eukaryota</taxon>
        <taxon>Metazoa</taxon>
        <taxon>Spiralia</taxon>
        <taxon>Lophotrochozoa</taxon>
        <taxon>Mollusca</taxon>
        <taxon>Bivalvia</taxon>
        <taxon>Autobranchia</taxon>
        <taxon>Pteriomorphia</taxon>
        <taxon>Ostreida</taxon>
        <taxon>Ostreoidea</taxon>
        <taxon>Ostreidae</taxon>
        <taxon>Crassostrea</taxon>
    </lineage>
</organism>
<dbReference type="EC" id="1.14.14.1" evidence="5"/>
<dbReference type="GO" id="GO:0005506">
    <property type="term" value="F:iron ion binding"/>
    <property type="evidence" value="ECO:0007669"/>
    <property type="project" value="InterPro"/>
</dbReference>
<evidence type="ECO:0000256" key="2">
    <source>
        <dbReference type="ARBA" id="ARBA00004174"/>
    </source>
</evidence>
<dbReference type="GO" id="GO:0004508">
    <property type="term" value="F:steroid 17-alpha-monooxygenase activity"/>
    <property type="evidence" value="ECO:0007669"/>
    <property type="project" value="TreeGrafter"/>
</dbReference>
<gene>
    <name evidence="18" type="primary">LOC111109812</name>
</gene>
<dbReference type="PRINTS" id="PR00463">
    <property type="entry name" value="EP450I"/>
</dbReference>
<dbReference type="Gene3D" id="1.10.630.10">
    <property type="entry name" value="Cytochrome P450"/>
    <property type="match status" value="1"/>
</dbReference>
<dbReference type="Pfam" id="PF00067">
    <property type="entry name" value="p450"/>
    <property type="match status" value="1"/>
</dbReference>
<sequence length="507" mass="58013">MTMLAHASSANYQSNQKTSDLVVVITVLCTVFVTVKLLLEWKRKPPGPWGLPVVGHLPFLGTRPVEKFREYQKTYGDVFSLRFGMWPTVVVCGRDTVKSALTHQSDSFASRPPFFSIKSLNNMQGLAFSGFDERYLLHRKIASSIIREFGSYENAGMLDIYREEAHTLVTDFLEMKGQPLNPRSLIYLTTGSTIYQFCYGKGENIREDPDFLRVMRDQDIFQEFFTAGNYFDVLPWLKYILPNRFNRFLELIDHFKNAQNEQEKQMTKTFDPQHPRHALDGFLNACLKYNITDSPNEVGLTKAQLIGTLQDFFGAGFETTATTLRWALMYLAEYQDVQSKIQSEIDEKLGRNKVIHIKDRNVMTYTEAAILEIMRIAPVVPMGIPHMATTDVFLKGNLIEKDTVVFFNIASVMEDDYWGNPHEFQPERFLDAEGSLIKEKVDSVGAFSAGRRSCIGKMLAQSEIFYVLVYLLQNCRISKPAGAKYDFQGNYGLSYSPKDYEICVHPR</sequence>
<keyword evidence="6 14" id="KW-0349">Heme</keyword>